<keyword evidence="2" id="KW-0472">Membrane</keyword>
<feature type="domain" description="Zinc-ribbon" evidence="3">
    <location>
        <begin position="4"/>
        <end position="25"/>
    </location>
</feature>
<dbReference type="Pfam" id="PF20214">
    <property type="entry name" value="DUF6574"/>
    <property type="match status" value="1"/>
</dbReference>
<dbReference type="Proteomes" id="UP000051804">
    <property type="component" value="Unassembled WGS sequence"/>
</dbReference>
<keyword evidence="2" id="KW-1133">Transmembrane helix</keyword>
<feature type="transmembrane region" description="Helical" evidence="2">
    <location>
        <begin position="252"/>
        <end position="274"/>
    </location>
</feature>
<feature type="transmembrane region" description="Helical" evidence="2">
    <location>
        <begin position="215"/>
        <end position="240"/>
    </location>
</feature>
<feature type="transmembrane region" description="Helical" evidence="2">
    <location>
        <begin position="149"/>
        <end position="170"/>
    </location>
</feature>
<organism evidence="4 5">
    <name type="scientific">Lacticaseibacillus nasuensis JCM 17158</name>
    <dbReference type="NCBI Taxonomy" id="1291734"/>
    <lineage>
        <taxon>Bacteria</taxon>
        <taxon>Bacillati</taxon>
        <taxon>Bacillota</taxon>
        <taxon>Bacilli</taxon>
        <taxon>Lactobacillales</taxon>
        <taxon>Lactobacillaceae</taxon>
        <taxon>Lacticaseibacillus</taxon>
    </lineage>
</organism>
<comment type="caution">
    <text evidence="4">The sequence shown here is derived from an EMBL/GenBank/DDBJ whole genome shotgun (WGS) entry which is preliminary data.</text>
</comment>
<feature type="transmembrane region" description="Helical" evidence="2">
    <location>
        <begin position="103"/>
        <end position="121"/>
    </location>
</feature>
<protein>
    <recommendedName>
        <fullName evidence="3">Zinc-ribbon domain-containing protein</fullName>
    </recommendedName>
</protein>
<gene>
    <name evidence="4" type="ORF">FD02_GL001894</name>
</gene>
<dbReference type="RefSeq" id="WP_056950306.1">
    <property type="nucleotide sequence ID" value="NZ_AZDJ01000003.1"/>
</dbReference>
<dbReference type="STRING" id="1291734.FD02_GL001894"/>
<evidence type="ECO:0000313" key="5">
    <source>
        <dbReference type="Proteomes" id="UP000051804"/>
    </source>
</evidence>
<feature type="transmembrane region" description="Helical" evidence="2">
    <location>
        <begin position="191"/>
        <end position="209"/>
    </location>
</feature>
<reference evidence="4 5" key="1">
    <citation type="journal article" date="2015" name="Genome Announc.">
        <title>Expanding the biotechnology potential of lactobacilli through comparative genomics of 213 strains and associated genera.</title>
        <authorList>
            <person name="Sun Z."/>
            <person name="Harris H.M."/>
            <person name="McCann A."/>
            <person name="Guo C."/>
            <person name="Argimon S."/>
            <person name="Zhang W."/>
            <person name="Yang X."/>
            <person name="Jeffery I.B."/>
            <person name="Cooney J.C."/>
            <person name="Kagawa T.F."/>
            <person name="Liu W."/>
            <person name="Song Y."/>
            <person name="Salvetti E."/>
            <person name="Wrobel A."/>
            <person name="Rasinkangas P."/>
            <person name="Parkhill J."/>
            <person name="Rea M.C."/>
            <person name="O'Sullivan O."/>
            <person name="Ritari J."/>
            <person name="Douillard F.P."/>
            <person name="Paul Ross R."/>
            <person name="Yang R."/>
            <person name="Briner A.E."/>
            <person name="Felis G.E."/>
            <person name="de Vos W.M."/>
            <person name="Barrangou R."/>
            <person name="Klaenhammer T.R."/>
            <person name="Caufield P.W."/>
            <person name="Cui Y."/>
            <person name="Zhang H."/>
            <person name="O'Toole P.W."/>
        </authorList>
    </citation>
    <scope>NUCLEOTIDE SEQUENCE [LARGE SCALE GENOMIC DNA]</scope>
    <source>
        <strain evidence="4 5">JCM 17158</strain>
    </source>
</reference>
<dbReference type="InterPro" id="IPR026870">
    <property type="entry name" value="Zinc_ribbon_dom"/>
</dbReference>
<proteinExistence type="predicted"/>
<evidence type="ECO:0000313" key="4">
    <source>
        <dbReference type="EMBL" id="KRK74056.1"/>
    </source>
</evidence>
<dbReference type="InterPro" id="IPR046481">
    <property type="entry name" value="DUF6574"/>
</dbReference>
<evidence type="ECO:0000256" key="1">
    <source>
        <dbReference type="SAM" id="MobiDB-lite"/>
    </source>
</evidence>
<dbReference type="EMBL" id="AZDJ01000003">
    <property type="protein sequence ID" value="KRK74056.1"/>
    <property type="molecule type" value="Genomic_DNA"/>
</dbReference>
<accession>A0A0R1JSI3</accession>
<dbReference type="AlphaFoldDB" id="A0A0R1JSI3"/>
<evidence type="ECO:0000256" key="2">
    <source>
        <dbReference type="SAM" id="Phobius"/>
    </source>
</evidence>
<dbReference type="PATRIC" id="fig|1291734.4.peg.1945"/>
<feature type="region of interest" description="Disordered" evidence="1">
    <location>
        <begin position="31"/>
        <end position="68"/>
    </location>
</feature>
<dbReference type="Pfam" id="PF13240">
    <property type="entry name" value="Zn_Ribbon_1"/>
    <property type="match status" value="1"/>
</dbReference>
<keyword evidence="5" id="KW-1185">Reference proteome</keyword>
<name>A0A0R1JSI3_9LACO</name>
<sequence length="290" mass="31458">MITCPNCGQQIPADAEFCTFCGARLTPATTTSQAAPTPVQPPVAPATAQQATQQPQQQPIAPQPTPLPPTQPSAFSLFLKDYWHYLLDSIKHPATITRTYHKYAGLTSIGLTSLLVGLSFFTDNHRRYATAQLHQVISAGDSERGFATFFAWFLIMFCGILLYASTAHVVSGSLLGDKRADYLTGLNEFGHYSNLAVPVSVLFLLYALVGTQTGGYYVGVNVTLLTMVVLLVSIAATTTIYYTAIQTHLDRIYAFIVTHVVAILLIAVLCKLIYSMFADASSNNSFGPFS</sequence>
<dbReference type="OrthoDB" id="2328972at2"/>
<feature type="compositionally biased region" description="Low complexity" evidence="1">
    <location>
        <begin position="45"/>
        <end position="60"/>
    </location>
</feature>
<keyword evidence="2" id="KW-0812">Transmembrane</keyword>
<evidence type="ECO:0000259" key="3">
    <source>
        <dbReference type="Pfam" id="PF13240"/>
    </source>
</evidence>